<dbReference type="HOGENOM" id="CLU_710043_0_0_1"/>
<dbReference type="EMBL" id="KB456269">
    <property type="protein sequence ID" value="EMF09210.1"/>
    <property type="molecule type" value="Genomic_DNA"/>
</dbReference>
<feature type="region of interest" description="Disordered" evidence="1">
    <location>
        <begin position="136"/>
        <end position="334"/>
    </location>
</feature>
<dbReference type="eggNOG" id="ENOG502SCKR">
    <property type="taxonomic scope" value="Eukaryota"/>
</dbReference>
<feature type="region of interest" description="Disordered" evidence="1">
    <location>
        <begin position="1"/>
        <end position="93"/>
    </location>
</feature>
<evidence type="ECO:0000313" key="3">
    <source>
        <dbReference type="Proteomes" id="UP000016931"/>
    </source>
</evidence>
<accession>N1QD74</accession>
<gene>
    <name evidence="2" type="ORF">SEPMUDRAFT_127977</name>
</gene>
<dbReference type="RefSeq" id="XP_016757331.1">
    <property type="nucleotide sequence ID" value="XM_016902182.1"/>
</dbReference>
<reference evidence="2 3" key="1">
    <citation type="journal article" date="2012" name="PLoS Pathog.">
        <title>Diverse lifestyles and strategies of plant pathogenesis encoded in the genomes of eighteen Dothideomycetes fungi.</title>
        <authorList>
            <person name="Ohm R.A."/>
            <person name="Feau N."/>
            <person name="Henrissat B."/>
            <person name="Schoch C.L."/>
            <person name="Horwitz B.A."/>
            <person name="Barry K.W."/>
            <person name="Condon B.J."/>
            <person name="Copeland A.C."/>
            <person name="Dhillon B."/>
            <person name="Glaser F."/>
            <person name="Hesse C.N."/>
            <person name="Kosti I."/>
            <person name="LaButti K."/>
            <person name="Lindquist E.A."/>
            <person name="Lucas S."/>
            <person name="Salamov A.A."/>
            <person name="Bradshaw R.E."/>
            <person name="Ciuffetti L."/>
            <person name="Hamelin R.C."/>
            <person name="Kema G.H.J."/>
            <person name="Lawrence C."/>
            <person name="Scott J.A."/>
            <person name="Spatafora J.W."/>
            <person name="Turgeon B.G."/>
            <person name="de Wit P.J.G.M."/>
            <person name="Zhong S."/>
            <person name="Goodwin S.B."/>
            <person name="Grigoriev I.V."/>
        </authorList>
    </citation>
    <scope>NUCLEOTIDE SEQUENCE [LARGE SCALE GENOMIC DNA]</scope>
    <source>
        <strain evidence="2 3">SO2202</strain>
    </source>
</reference>
<evidence type="ECO:0000256" key="1">
    <source>
        <dbReference type="SAM" id="MobiDB-lite"/>
    </source>
</evidence>
<protein>
    <submittedName>
        <fullName evidence="2">Uncharacterized protein</fullName>
    </submittedName>
</protein>
<evidence type="ECO:0000313" key="2">
    <source>
        <dbReference type="EMBL" id="EMF09210.1"/>
    </source>
</evidence>
<feature type="compositionally biased region" description="Basic and acidic residues" evidence="1">
    <location>
        <begin position="146"/>
        <end position="157"/>
    </location>
</feature>
<feature type="compositionally biased region" description="Acidic residues" evidence="1">
    <location>
        <begin position="179"/>
        <end position="189"/>
    </location>
</feature>
<keyword evidence="3" id="KW-1185">Reference proteome</keyword>
<feature type="compositionally biased region" description="Basic and acidic residues" evidence="1">
    <location>
        <begin position="213"/>
        <end position="223"/>
    </location>
</feature>
<dbReference type="OrthoDB" id="5374569at2759"/>
<name>N1QD74_SPHMS</name>
<feature type="compositionally biased region" description="Acidic residues" evidence="1">
    <location>
        <begin position="241"/>
        <end position="256"/>
    </location>
</feature>
<dbReference type="STRING" id="692275.N1QD74"/>
<dbReference type="AlphaFoldDB" id="N1QD74"/>
<proteinExistence type="predicted"/>
<organism evidence="2 3">
    <name type="scientific">Sphaerulina musiva (strain SO2202)</name>
    <name type="common">Poplar stem canker fungus</name>
    <name type="synonym">Septoria musiva</name>
    <dbReference type="NCBI Taxonomy" id="692275"/>
    <lineage>
        <taxon>Eukaryota</taxon>
        <taxon>Fungi</taxon>
        <taxon>Dikarya</taxon>
        <taxon>Ascomycota</taxon>
        <taxon>Pezizomycotina</taxon>
        <taxon>Dothideomycetes</taxon>
        <taxon>Dothideomycetidae</taxon>
        <taxon>Mycosphaerellales</taxon>
        <taxon>Mycosphaerellaceae</taxon>
        <taxon>Sphaerulina</taxon>
    </lineage>
</organism>
<sequence length="401" mass="44365">MPRKLPWLAGTAVKKETTRAVPRPRPKATNRALSPADLVGSDLEDLDHDGPTRSSQPENMEKEKEKEKRYHRPPSSSPPPVPKEPPPDVKMIPGYEADDAWLMVEDEFYSTAQLWTQHLHQQEYVRLNKLHKSRGQDTLNALTRGTDGRTEQSREVQLKAQAAEMAKKRKRTTGGDSGSEGEEDEDDFMFDPQLAGLMTGSSQLASSQRRPKLAMERARKALAEDGSESSEPLPELNLSDIVEEQEEDEETDSDDLDAPRPKAPTKAQEKLLRPFASSSSGPSDVKPIPSRIFPQVGQSSHEKRRSIKPESPPSSPPPRLPSHIPNRHGSPVRERIVATKQLSLAAVTAASRESGRPAASMKDGGGPRASSFLAKRRAQKEKEAAEARQRAIEDIIPTFLI</sequence>
<feature type="compositionally biased region" description="Basic and acidic residues" evidence="1">
    <location>
        <begin position="59"/>
        <end position="68"/>
    </location>
</feature>
<feature type="region of interest" description="Disordered" evidence="1">
    <location>
        <begin position="347"/>
        <end position="385"/>
    </location>
</feature>
<dbReference type="GeneID" id="27899319"/>
<feature type="compositionally biased region" description="Pro residues" evidence="1">
    <location>
        <begin position="75"/>
        <end position="84"/>
    </location>
</feature>
<feature type="compositionally biased region" description="Pro residues" evidence="1">
    <location>
        <begin position="310"/>
        <end position="320"/>
    </location>
</feature>
<dbReference type="OMA" id="TPFDMLD"/>
<feature type="compositionally biased region" description="Polar residues" evidence="1">
    <location>
        <begin position="199"/>
        <end position="208"/>
    </location>
</feature>
<dbReference type="Proteomes" id="UP000016931">
    <property type="component" value="Unassembled WGS sequence"/>
</dbReference>